<feature type="compositionally biased region" description="Basic and acidic residues" evidence="2">
    <location>
        <begin position="134"/>
        <end position="145"/>
    </location>
</feature>
<comment type="caution">
    <text evidence="4">The sequence shown here is derived from an EMBL/GenBank/DDBJ whole genome shotgun (WGS) entry which is preliminary data.</text>
</comment>
<dbReference type="SUPFAM" id="SSF50685">
    <property type="entry name" value="Barwin-like endoglucanases"/>
    <property type="match status" value="1"/>
</dbReference>
<dbReference type="PROSITE" id="PS51109">
    <property type="entry name" value="G5"/>
    <property type="match status" value="1"/>
</dbReference>
<evidence type="ECO:0000259" key="3">
    <source>
        <dbReference type="PROSITE" id="PS51109"/>
    </source>
</evidence>
<dbReference type="GO" id="GO:0019867">
    <property type="term" value="C:outer membrane"/>
    <property type="evidence" value="ECO:0007669"/>
    <property type="project" value="InterPro"/>
</dbReference>
<dbReference type="Pfam" id="PF07501">
    <property type="entry name" value="G5"/>
    <property type="match status" value="1"/>
</dbReference>
<dbReference type="AlphaFoldDB" id="A0A0J1IR49"/>
<accession>A0A0J1IR49</accession>
<name>A0A0J1IR49_9FIRM</name>
<feature type="compositionally biased region" description="Polar residues" evidence="2">
    <location>
        <begin position="123"/>
        <end position="133"/>
    </location>
</feature>
<reference evidence="4 5" key="1">
    <citation type="submission" date="2015-06" db="EMBL/GenBank/DDBJ databases">
        <title>Draft genome of the moderately acidophilic sulfate reducer Candidatus Desulfosporosinus acididurans strain M1.</title>
        <authorList>
            <person name="Poehlein A."/>
            <person name="Petzsch P."/>
            <person name="Johnson B.D."/>
            <person name="Schloemann M."/>
            <person name="Daniel R."/>
            <person name="Muehling M."/>
        </authorList>
    </citation>
    <scope>NUCLEOTIDE SEQUENCE [LARGE SCALE GENOMIC DNA]</scope>
    <source>
        <strain evidence="4 5">M1</strain>
    </source>
</reference>
<dbReference type="InterPro" id="IPR010611">
    <property type="entry name" value="3D_dom"/>
</dbReference>
<proteinExistence type="predicted"/>
<gene>
    <name evidence="4" type="primary">yocH_2</name>
    <name evidence="4" type="ORF">DEAC_c11100</name>
</gene>
<dbReference type="CDD" id="cd22786">
    <property type="entry name" value="DPBB_YuiC-like"/>
    <property type="match status" value="1"/>
</dbReference>
<dbReference type="RefSeq" id="WP_047808995.1">
    <property type="nucleotide sequence ID" value="NZ_LDZY01000003.1"/>
</dbReference>
<protein>
    <submittedName>
        <fullName evidence="4">Cell wall-binding protein YocH</fullName>
    </submittedName>
</protein>
<dbReference type="Gene3D" id="2.20.230.10">
    <property type="entry name" value="Resuscitation-promoting factor rpfb"/>
    <property type="match status" value="1"/>
</dbReference>
<evidence type="ECO:0000313" key="4">
    <source>
        <dbReference type="EMBL" id="KLU67166.1"/>
    </source>
</evidence>
<evidence type="ECO:0000313" key="5">
    <source>
        <dbReference type="Proteomes" id="UP000036356"/>
    </source>
</evidence>
<dbReference type="PATRIC" id="fig|476652.3.peg.1134"/>
<dbReference type="InterPro" id="IPR036908">
    <property type="entry name" value="RlpA-like_sf"/>
</dbReference>
<dbReference type="InterPro" id="IPR051933">
    <property type="entry name" value="Resuscitation_pf_RpfB"/>
</dbReference>
<dbReference type="PANTHER" id="PTHR39160">
    <property type="entry name" value="CELL WALL-BINDING PROTEIN YOCH"/>
    <property type="match status" value="1"/>
</dbReference>
<keyword evidence="1" id="KW-0732">Signal</keyword>
<dbReference type="SMART" id="SM01208">
    <property type="entry name" value="G5"/>
    <property type="match status" value="1"/>
</dbReference>
<evidence type="ECO:0000256" key="2">
    <source>
        <dbReference type="SAM" id="MobiDB-lite"/>
    </source>
</evidence>
<dbReference type="Gene3D" id="2.40.40.10">
    <property type="entry name" value="RlpA-like domain"/>
    <property type="match status" value="1"/>
</dbReference>
<sequence length="332" mass="36697">MYSLPITTYSDYWRATKTWSSYLGGLAVFAAGTRYSALKAPDISQTMSVPYQQVKQPQTIQKPKLEIGLLDSRRKLLRVGNISRGAPALGGSNLKSRISEPSSLEVVNDAGKLYTAETLNQVKDSNQNDLGETSQKEHLSEDRSIKGSGSMMTSDIQVVDKEIAYDTQVIESDQLLPGMSKVQEEGETGVLRQVVKTYKVDGQPLNQQIQLSFELKRPKKKVVIQNSKPVVGEHFDIDKLNISKTLTMESTAYTYTGNKTATGLTPRQGIIAVDPRVIAMGSKVYVEGYGYAIAADTGGDIKGNRIDLFFTNLRQCLDWGRKPVRIHILKSI</sequence>
<feature type="domain" description="G5" evidence="3">
    <location>
        <begin position="149"/>
        <end position="229"/>
    </location>
</feature>
<dbReference type="STRING" id="476652.DEAC_c11100"/>
<dbReference type="GO" id="GO:0009254">
    <property type="term" value="P:peptidoglycan turnover"/>
    <property type="evidence" value="ECO:0007669"/>
    <property type="project" value="InterPro"/>
</dbReference>
<organism evidence="4 5">
    <name type="scientific">Desulfosporosinus acididurans</name>
    <dbReference type="NCBI Taxonomy" id="476652"/>
    <lineage>
        <taxon>Bacteria</taxon>
        <taxon>Bacillati</taxon>
        <taxon>Bacillota</taxon>
        <taxon>Clostridia</taxon>
        <taxon>Eubacteriales</taxon>
        <taxon>Desulfitobacteriaceae</taxon>
        <taxon>Desulfosporosinus</taxon>
    </lineage>
</organism>
<evidence type="ECO:0000256" key="1">
    <source>
        <dbReference type="ARBA" id="ARBA00022729"/>
    </source>
</evidence>
<dbReference type="PANTHER" id="PTHR39160:SF4">
    <property type="entry name" value="RESUSCITATION-PROMOTING FACTOR RPFB"/>
    <property type="match status" value="1"/>
</dbReference>
<dbReference type="GO" id="GO:0004553">
    <property type="term" value="F:hydrolase activity, hydrolyzing O-glycosyl compounds"/>
    <property type="evidence" value="ECO:0007669"/>
    <property type="project" value="InterPro"/>
</dbReference>
<dbReference type="Pfam" id="PF06725">
    <property type="entry name" value="3D"/>
    <property type="match status" value="1"/>
</dbReference>
<dbReference type="Proteomes" id="UP000036356">
    <property type="component" value="Unassembled WGS sequence"/>
</dbReference>
<dbReference type="EMBL" id="LDZY01000003">
    <property type="protein sequence ID" value="KLU67166.1"/>
    <property type="molecule type" value="Genomic_DNA"/>
</dbReference>
<dbReference type="InterPro" id="IPR011098">
    <property type="entry name" value="G5_dom"/>
</dbReference>
<feature type="region of interest" description="Disordered" evidence="2">
    <location>
        <begin position="123"/>
        <end position="151"/>
    </location>
</feature>
<keyword evidence="5" id="KW-1185">Reference proteome</keyword>